<accession>A0A1C7NS56</accession>
<reference evidence="1 2" key="1">
    <citation type="submission" date="2016-03" db="EMBL/GenBank/DDBJ databases">
        <title>Choanephora cucurbitarum.</title>
        <authorList>
            <person name="Min B."/>
            <person name="Park H."/>
            <person name="Park J.-H."/>
            <person name="Shin H.-D."/>
            <person name="Choi I.-G."/>
        </authorList>
    </citation>
    <scope>NUCLEOTIDE SEQUENCE [LARGE SCALE GENOMIC DNA]</scope>
    <source>
        <strain evidence="1 2">KUS-F28377</strain>
    </source>
</reference>
<dbReference type="InParanoid" id="A0A1C7NS56"/>
<proteinExistence type="predicted"/>
<dbReference type="AlphaFoldDB" id="A0A1C7NS56"/>
<organism evidence="1 2">
    <name type="scientific">Choanephora cucurbitarum</name>
    <dbReference type="NCBI Taxonomy" id="101091"/>
    <lineage>
        <taxon>Eukaryota</taxon>
        <taxon>Fungi</taxon>
        <taxon>Fungi incertae sedis</taxon>
        <taxon>Mucoromycota</taxon>
        <taxon>Mucoromycotina</taxon>
        <taxon>Mucoromycetes</taxon>
        <taxon>Mucorales</taxon>
        <taxon>Mucorineae</taxon>
        <taxon>Choanephoraceae</taxon>
        <taxon>Choanephoroideae</taxon>
        <taxon>Choanephora</taxon>
    </lineage>
</organism>
<evidence type="ECO:0000313" key="1">
    <source>
        <dbReference type="EMBL" id="OBZ91848.1"/>
    </source>
</evidence>
<gene>
    <name evidence="1" type="ORF">A0J61_00083</name>
</gene>
<keyword evidence="2" id="KW-1185">Reference proteome</keyword>
<name>A0A1C7NS56_9FUNG</name>
<evidence type="ECO:0000313" key="2">
    <source>
        <dbReference type="Proteomes" id="UP000093000"/>
    </source>
</evidence>
<dbReference type="EMBL" id="LUGH01000002">
    <property type="protein sequence ID" value="OBZ91848.1"/>
    <property type="molecule type" value="Genomic_DNA"/>
</dbReference>
<protein>
    <submittedName>
        <fullName evidence="1">Uncharacterized protein</fullName>
    </submittedName>
</protein>
<sequence>MKPRYSKSDPSKAVPSSYVIEINYLAFFSRNRSLLLHEIKNRLVPKHDAFSQMPYLICD</sequence>
<dbReference type="Proteomes" id="UP000093000">
    <property type="component" value="Unassembled WGS sequence"/>
</dbReference>
<comment type="caution">
    <text evidence="1">The sequence shown here is derived from an EMBL/GenBank/DDBJ whole genome shotgun (WGS) entry which is preliminary data.</text>
</comment>